<evidence type="ECO:0000256" key="1">
    <source>
        <dbReference type="SAM" id="SignalP"/>
    </source>
</evidence>
<dbReference type="PROSITE" id="PS51257">
    <property type="entry name" value="PROKAR_LIPOPROTEIN"/>
    <property type="match status" value="1"/>
</dbReference>
<organism evidence="2 3">
    <name type="scientific">Micavibrio aeruginosavorus</name>
    <dbReference type="NCBI Taxonomy" id="349221"/>
    <lineage>
        <taxon>Bacteria</taxon>
        <taxon>Pseudomonadati</taxon>
        <taxon>Bdellovibrionota</taxon>
        <taxon>Bdellovibrionia</taxon>
        <taxon>Bdellovibrionales</taxon>
        <taxon>Pseudobdellovibrionaceae</taxon>
        <taxon>Micavibrio</taxon>
    </lineage>
</organism>
<feature type="chain" id="PRO_5015844339" description="Lipoprotein" evidence="1">
    <location>
        <begin position="20"/>
        <end position="162"/>
    </location>
</feature>
<accession>A0A2W5HR18</accession>
<evidence type="ECO:0008006" key="4">
    <source>
        <dbReference type="Google" id="ProtNLM"/>
    </source>
</evidence>
<gene>
    <name evidence="2" type="ORF">DI586_04600</name>
</gene>
<feature type="signal peptide" evidence="1">
    <location>
        <begin position="1"/>
        <end position="19"/>
    </location>
</feature>
<evidence type="ECO:0000313" key="2">
    <source>
        <dbReference type="EMBL" id="PZP56169.1"/>
    </source>
</evidence>
<dbReference type="AlphaFoldDB" id="A0A2W5HR18"/>
<protein>
    <recommendedName>
        <fullName evidence="4">Lipoprotein</fullName>
    </recommendedName>
</protein>
<comment type="caution">
    <text evidence="2">The sequence shown here is derived from an EMBL/GenBank/DDBJ whole genome shotgun (WGS) entry which is preliminary data.</text>
</comment>
<evidence type="ECO:0000313" key="3">
    <source>
        <dbReference type="Proteomes" id="UP000249739"/>
    </source>
</evidence>
<dbReference type="EMBL" id="QFOT01000035">
    <property type="protein sequence ID" value="PZP56169.1"/>
    <property type="molecule type" value="Genomic_DNA"/>
</dbReference>
<reference evidence="2 3" key="1">
    <citation type="submission" date="2017-08" db="EMBL/GenBank/DDBJ databases">
        <title>Infants hospitalized years apart are colonized by the same room-sourced microbial strains.</title>
        <authorList>
            <person name="Brooks B."/>
            <person name="Olm M.R."/>
            <person name="Firek B.A."/>
            <person name="Baker R."/>
            <person name="Thomas B.C."/>
            <person name="Morowitz M.J."/>
            <person name="Banfield J.F."/>
        </authorList>
    </citation>
    <scope>NUCLEOTIDE SEQUENCE [LARGE SCALE GENOMIC DNA]</scope>
    <source>
        <strain evidence="2">S2_006_000_R2_64</strain>
    </source>
</reference>
<proteinExistence type="predicted"/>
<keyword evidence="1" id="KW-0732">Signal</keyword>
<name>A0A2W5HR18_9BACT</name>
<sequence length="162" mass="18555">MKKFTALAVLAVLGLTGCAKPPGPKFMGRIWWPSHWYNQDFQPYYETANEPHNTQWDGNKLSETQWTPKEWVALNGGEPTDLVRKWYVADIIRDQGFAASKPYVEVGPNFYHLGGADKRRVMETMDAIYKVTQKSKAKMFYLIDFRTGQAIGIYSKNGLDLQ</sequence>
<dbReference type="Proteomes" id="UP000249739">
    <property type="component" value="Unassembled WGS sequence"/>
</dbReference>